<reference evidence="1" key="1">
    <citation type="submission" date="2018-08" db="EMBL/GenBank/DDBJ databases">
        <title>Draft genome sequence of azole-resistant Aspergillus thermomutatus (Neosartorya pseudofischeri) strain HMR AF 39, isolated from a human nasal aspirate.</title>
        <authorList>
            <person name="Parent-Michaud M."/>
            <person name="Dufresne P.J."/>
            <person name="Fournier E."/>
            <person name="Martineau C."/>
            <person name="Moreira S."/>
            <person name="Perkins V."/>
            <person name="De Repentigny L."/>
            <person name="Dufresne S.F."/>
        </authorList>
    </citation>
    <scope>NUCLEOTIDE SEQUENCE [LARGE SCALE GENOMIC DNA]</scope>
    <source>
        <strain evidence="1">HMR AF 39</strain>
    </source>
</reference>
<dbReference type="RefSeq" id="XP_026609469.1">
    <property type="nucleotide sequence ID" value="XM_026753766.1"/>
</dbReference>
<keyword evidence="2" id="KW-1185">Reference proteome</keyword>
<evidence type="ECO:0000313" key="2">
    <source>
        <dbReference type="Proteomes" id="UP000215305"/>
    </source>
</evidence>
<name>A0A397FWL4_ASPTH</name>
<comment type="caution">
    <text evidence="1">The sequence shown here is derived from an EMBL/GenBank/DDBJ whole genome shotgun (WGS) entry which is preliminary data.</text>
</comment>
<sequence>MEDIFRASYNEIEYLKAYFGHIQSPHIQQSFEAEILHPIEEFQILVTKEYTLLFKDAFPHRINEAAGLPEPQRRRARNGVIRLLRKLDMLNWNITAWAHRNAMIDLQQTDTREKILMQGEGIWARRFRSIKAEIDAVLEQFSYRGHPLQYVGSLKHGIRGSHKGKSAINIDDFDVDLFVAHAEEWHRHLPAIQEKFPQHFSNGKIYPLGTHMHELQNLSHAVGYALAANLRGKVKNSWRFIGHTEIVLREIDKY</sequence>
<organism evidence="1 2">
    <name type="scientific">Aspergillus thermomutatus</name>
    <name type="common">Neosartorya pseudofischeri</name>
    <dbReference type="NCBI Taxonomy" id="41047"/>
    <lineage>
        <taxon>Eukaryota</taxon>
        <taxon>Fungi</taxon>
        <taxon>Dikarya</taxon>
        <taxon>Ascomycota</taxon>
        <taxon>Pezizomycotina</taxon>
        <taxon>Eurotiomycetes</taxon>
        <taxon>Eurotiomycetidae</taxon>
        <taxon>Eurotiales</taxon>
        <taxon>Aspergillaceae</taxon>
        <taxon>Aspergillus</taxon>
        <taxon>Aspergillus subgen. Fumigati</taxon>
    </lineage>
</organism>
<dbReference type="EMBL" id="NKHU02000536">
    <property type="protein sequence ID" value="RHZ43075.1"/>
    <property type="molecule type" value="Genomic_DNA"/>
</dbReference>
<dbReference type="AlphaFoldDB" id="A0A397FWL4"/>
<dbReference type="GeneID" id="38122121"/>
<accession>A0A397FWL4</accession>
<evidence type="ECO:0000313" key="1">
    <source>
        <dbReference type="EMBL" id="RHZ43075.1"/>
    </source>
</evidence>
<proteinExistence type="predicted"/>
<protein>
    <submittedName>
        <fullName evidence="1">Uncharacterized protein</fullName>
    </submittedName>
</protein>
<gene>
    <name evidence="1" type="ORF">CDV56_100147</name>
</gene>
<dbReference type="OrthoDB" id="4488300at2759"/>
<dbReference type="VEuPathDB" id="FungiDB:CDV56_100147"/>
<dbReference type="Proteomes" id="UP000215305">
    <property type="component" value="Unassembled WGS sequence"/>
</dbReference>